<dbReference type="PANTHER" id="PTHR45982:SF3">
    <property type="entry name" value="F-BOX PROTEIN POF9"/>
    <property type="match status" value="1"/>
</dbReference>
<evidence type="ECO:0000256" key="1">
    <source>
        <dbReference type="PROSITE-ProRule" id="PRU00235"/>
    </source>
</evidence>
<feature type="repeat" description="RCC1" evidence="1">
    <location>
        <begin position="381"/>
        <end position="434"/>
    </location>
</feature>
<dbReference type="InterPro" id="IPR051553">
    <property type="entry name" value="Ran_GTPase-activating"/>
</dbReference>
<sequence length="581" mass="63298">MSLQTVPVEVILDNLLMVMSIQSVVRLGCTNKLFADICADELLWQRRLQTDFNFSGAGTARVSGWKFIYRGLFNPKGNEKTHGRLGLGSKVPKCNVRNGVPFPTQLRIPGARIVSIVAGGMSFHALDSEGSIYVWGTLNATSSTLTSDGYSEPGKTAPQPLRLDLPSRIKEISCGRLHSCALDSKGQVWTFTSWGRPFTLSSRHLLRDSKPIQVECGWNFSSLLTKSGEVFVWWPRSGRMLEQIDAKNASMDEGRQFTAASSGGMIPCATWNLEADPDRLPPLPSLPQLSSTGDEIVEEIKIIKIAAFDAHMVALTNQGHVVLFSGLEDESTFSRGRWQYLPNFSELDRVRTMSPFTPTDDTSGSEAPRTMKITHISAHFLKFFAYSTGASSVVLMGDTDTTEETNPHIDPALQNKSVISVLVGDWHNAALTSSGKLLTWGGYSAGALGLGDPTVLPIGAPGAFAAERERLNALERGHGTPPNTAVPTEVRFDHARKTPTERFCFSACASGWQTGEIPQSPDEEEGSEEEELVEETPRRPIRPVRGGHGLPIQNPHQAGFPMGGIFRVGYAGRGATRGRGM</sequence>
<dbReference type="EMBL" id="JARKIE010000194">
    <property type="protein sequence ID" value="KAJ7668304.1"/>
    <property type="molecule type" value="Genomic_DNA"/>
</dbReference>
<feature type="region of interest" description="Disordered" evidence="2">
    <location>
        <begin position="514"/>
        <end position="545"/>
    </location>
</feature>
<accession>A0AAD7CXA2</accession>
<comment type="caution">
    <text evidence="3">The sequence shown here is derived from an EMBL/GenBank/DDBJ whole genome shotgun (WGS) entry which is preliminary data.</text>
</comment>
<feature type="repeat" description="RCC1" evidence="1">
    <location>
        <begin position="130"/>
        <end position="185"/>
    </location>
</feature>
<name>A0AAD7CXA2_MYCRO</name>
<dbReference type="GO" id="GO:0005737">
    <property type="term" value="C:cytoplasm"/>
    <property type="evidence" value="ECO:0007669"/>
    <property type="project" value="TreeGrafter"/>
</dbReference>
<dbReference type="AlphaFoldDB" id="A0AAD7CXA2"/>
<evidence type="ECO:0000313" key="4">
    <source>
        <dbReference type="Proteomes" id="UP001221757"/>
    </source>
</evidence>
<dbReference type="Gene3D" id="1.20.1280.50">
    <property type="match status" value="1"/>
</dbReference>
<keyword evidence="4" id="KW-1185">Reference proteome</keyword>
<dbReference type="GO" id="GO:0005085">
    <property type="term" value="F:guanyl-nucleotide exchange factor activity"/>
    <property type="evidence" value="ECO:0007669"/>
    <property type="project" value="TreeGrafter"/>
</dbReference>
<dbReference type="PROSITE" id="PS50012">
    <property type="entry name" value="RCC1_3"/>
    <property type="match status" value="2"/>
</dbReference>
<dbReference type="Gene3D" id="2.130.10.30">
    <property type="entry name" value="Regulator of chromosome condensation 1/beta-lactamase-inhibitor protein II"/>
    <property type="match status" value="1"/>
</dbReference>
<reference evidence="3" key="1">
    <citation type="submission" date="2023-03" db="EMBL/GenBank/DDBJ databases">
        <title>Massive genome expansion in bonnet fungi (Mycena s.s.) driven by repeated elements and novel gene families across ecological guilds.</title>
        <authorList>
            <consortium name="Lawrence Berkeley National Laboratory"/>
            <person name="Harder C.B."/>
            <person name="Miyauchi S."/>
            <person name="Viragh M."/>
            <person name="Kuo A."/>
            <person name="Thoen E."/>
            <person name="Andreopoulos B."/>
            <person name="Lu D."/>
            <person name="Skrede I."/>
            <person name="Drula E."/>
            <person name="Henrissat B."/>
            <person name="Morin E."/>
            <person name="Kohler A."/>
            <person name="Barry K."/>
            <person name="LaButti K."/>
            <person name="Morin E."/>
            <person name="Salamov A."/>
            <person name="Lipzen A."/>
            <person name="Mereny Z."/>
            <person name="Hegedus B."/>
            <person name="Baldrian P."/>
            <person name="Stursova M."/>
            <person name="Weitz H."/>
            <person name="Taylor A."/>
            <person name="Grigoriev I.V."/>
            <person name="Nagy L.G."/>
            <person name="Martin F."/>
            <person name="Kauserud H."/>
        </authorList>
    </citation>
    <scope>NUCLEOTIDE SEQUENCE</scope>
    <source>
        <strain evidence="3">CBHHK067</strain>
    </source>
</reference>
<evidence type="ECO:0000256" key="2">
    <source>
        <dbReference type="SAM" id="MobiDB-lite"/>
    </source>
</evidence>
<feature type="compositionally biased region" description="Acidic residues" evidence="2">
    <location>
        <begin position="521"/>
        <end position="534"/>
    </location>
</feature>
<dbReference type="InterPro" id="IPR036047">
    <property type="entry name" value="F-box-like_dom_sf"/>
</dbReference>
<dbReference type="SUPFAM" id="SSF81383">
    <property type="entry name" value="F-box domain"/>
    <property type="match status" value="1"/>
</dbReference>
<dbReference type="Pfam" id="PF13540">
    <property type="entry name" value="RCC1_2"/>
    <property type="match status" value="1"/>
</dbReference>
<organism evidence="3 4">
    <name type="scientific">Mycena rosella</name>
    <name type="common">Pink bonnet</name>
    <name type="synonym">Agaricus rosellus</name>
    <dbReference type="NCBI Taxonomy" id="1033263"/>
    <lineage>
        <taxon>Eukaryota</taxon>
        <taxon>Fungi</taxon>
        <taxon>Dikarya</taxon>
        <taxon>Basidiomycota</taxon>
        <taxon>Agaricomycotina</taxon>
        <taxon>Agaricomycetes</taxon>
        <taxon>Agaricomycetidae</taxon>
        <taxon>Agaricales</taxon>
        <taxon>Marasmiineae</taxon>
        <taxon>Mycenaceae</taxon>
        <taxon>Mycena</taxon>
    </lineage>
</organism>
<dbReference type="Proteomes" id="UP001221757">
    <property type="component" value="Unassembled WGS sequence"/>
</dbReference>
<dbReference type="InterPro" id="IPR000408">
    <property type="entry name" value="Reg_chr_condens"/>
</dbReference>
<gene>
    <name evidence="3" type="ORF">B0H17DRAFT_1162324</name>
</gene>
<dbReference type="InterPro" id="IPR009091">
    <property type="entry name" value="RCC1/BLIP-II"/>
</dbReference>
<evidence type="ECO:0000313" key="3">
    <source>
        <dbReference type="EMBL" id="KAJ7668304.1"/>
    </source>
</evidence>
<dbReference type="PANTHER" id="PTHR45982">
    <property type="entry name" value="REGULATOR OF CHROMOSOME CONDENSATION"/>
    <property type="match status" value="1"/>
</dbReference>
<dbReference type="SUPFAM" id="SSF50985">
    <property type="entry name" value="RCC1/BLIP-II"/>
    <property type="match status" value="1"/>
</dbReference>
<protein>
    <submittedName>
        <fullName evidence="3">Regulator of chromosome condensation 1/beta-lactamase-inhibitor protein II</fullName>
    </submittedName>
</protein>
<proteinExistence type="predicted"/>